<feature type="coiled-coil region" evidence="5">
    <location>
        <begin position="260"/>
        <end position="294"/>
    </location>
</feature>
<dbReference type="PROSITE" id="PS51193">
    <property type="entry name" value="HELICASE_ATP_BIND_2"/>
    <property type="match status" value="1"/>
</dbReference>
<dbReference type="SUPFAM" id="SSF52540">
    <property type="entry name" value="P-loop containing nucleoside triphosphate hydrolases"/>
    <property type="match status" value="1"/>
</dbReference>
<dbReference type="EMBL" id="JACRDE010000379">
    <property type="protein sequence ID" value="MBI5250702.1"/>
    <property type="molecule type" value="Genomic_DNA"/>
</dbReference>
<dbReference type="InterPro" id="IPR006555">
    <property type="entry name" value="ATP-dep_Helicase_C"/>
</dbReference>
<dbReference type="Gene3D" id="3.40.50.300">
    <property type="entry name" value="P-loop containing nucleotide triphosphate hydrolases"/>
    <property type="match status" value="2"/>
</dbReference>
<dbReference type="PANTHER" id="PTHR11472:SF34">
    <property type="entry name" value="REGULATOR OF TELOMERE ELONGATION HELICASE 1"/>
    <property type="match status" value="1"/>
</dbReference>
<dbReference type="GO" id="GO:0003676">
    <property type="term" value="F:nucleic acid binding"/>
    <property type="evidence" value="ECO:0007669"/>
    <property type="project" value="InterPro"/>
</dbReference>
<keyword evidence="2" id="KW-0378">Hydrolase</keyword>
<dbReference type="PANTHER" id="PTHR11472">
    <property type="entry name" value="DNA REPAIR DEAD HELICASE RAD3/XP-D SUBFAMILY MEMBER"/>
    <property type="match status" value="1"/>
</dbReference>
<proteinExistence type="inferred from homology"/>
<dbReference type="GO" id="GO:0005524">
    <property type="term" value="F:ATP binding"/>
    <property type="evidence" value="ECO:0007669"/>
    <property type="project" value="UniProtKB-KW"/>
</dbReference>
<accession>A0A9D6V800</accession>
<evidence type="ECO:0000313" key="8">
    <source>
        <dbReference type="Proteomes" id="UP000807825"/>
    </source>
</evidence>
<evidence type="ECO:0000256" key="2">
    <source>
        <dbReference type="ARBA" id="ARBA00022801"/>
    </source>
</evidence>
<evidence type="ECO:0000259" key="6">
    <source>
        <dbReference type="PROSITE" id="PS51193"/>
    </source>
</evidence>
<keyword evidence="5" id="KW-0175">Coiled coil</keyword>
<evidence type="ECO:0000256" key="4">
    <source>
        <dbReference type="ARBA" id="ARBA00038058"/>
    </source>
</evidence>
<sequence length="644" mass="72390">MESRNQIKSILGSDGILARSMDGYEYREQQVQMALGVFDALESDDRLIVEAPTGTGKTLAYLVAAALSRKRVAISTGTKNLQEQLFFKDIPFLRERLFPSLKAALLKGRGNFVCHSRLMKYLRQPHLEGIAADAWLKEILAWYRKTREKGEGDRSEIENLPDDDPVWPEICSTTESCLGKKCPDRDDCFVMKMKSKAFDADLMVVNHHLLTSDLAVKESGFGEVIPRYEALIVDEAHGLEDAATQHFGFHISLFRITRLVRDIRAELSEARVDLEKLRKNLTDVEDDSRRLFTRFADFYGMRSRLEPVHGELAEIRDRVCLDLESLGQRVTNIPQASEELRNLGRRASGISIEIQTVLPSEPGSDYACWAERRDRSVILHASPVEVGDKLQSALYEKTPSIVFTSATLSSGGNFDYFKSRLGLNGDPAPEEILLDSPFDYSSQTLLYIPKTMPEPNSPEFANALSGKVSEILQMTRGRAFVLFTSYKNMDEVYRQVQGKLSFPMLIQGAKPKSKLLEEFRSKTGAVLFATSSFWEGVDVQGEALSCVIVDRLPFAPPDDPVVSARLEKLKNQGKDPFYSFQVPMAVIALKQGLGRLIRTRSDKGVLCILDIRILTKQYGKIFRKSLHQSPLHRDVSALGAFFAE</sequence>
<feature type="domain" description="Helicase ATP-binding" evidence="6">
    <location>
        <begin position="16"/>
        <end position="294"/>
    </location>
</feature>
<name>A0A9D6V800_9BACT</name>
<keyword evidence="7" id="KW-0347">Helicase</keyword>
<evidence type="ECO:0000256" key="5">
    <source>
        <dbReference type="SAM" id="Coils"/>
    </source>
</evidence>
<dbReference type="InterPro" id="IPR045028">
    <property type="entry name" value="DinG/Rad3-like"/>
</dbReference>
<dbReference type="InterPro" id="IPR014013">
    <property type="entry name" value="Helic_SF1/SF2_ATP-bd_DinG/Rad3"/>
</dbReference>
<keyword evidence="1" id="KW-0547">Nucleotide-binding</keyword>
<comment type="similarity">
    <text evidence="4">Belongs to the helicase family. DinG subfamily.</text>
</comment>
<evidence type="ECO:0000256" key="1">
    <source>
        <dbReference type="ARBA" id="ARBA00022741"/>
    </source>
</evidence>
<dbReference type="GO" id="GO:0016818">
    <property type="term" value="F:hydrolase activity, acting on acid anhydrides, in phosphorus-containing anhydrides"/>
    <property type="evidence" value="ECO:0007669"/>
    <property type="project" value="InterPro"/>
</dbReference>
<dbReference type="GO" id="GO:0006281">
    <property type="term" value="P:DNA repair"/>
    <property type="evidence" value="ECO:0007669"/>
    <property type="project" value="TreeGrafter"/>
</dbReference>
<comment type="caution">
    <text evidence="7">The sequence shown here is derived from an EMBL/GenBank/DDBJ whole genome shotgun (WGS) entry which is preliminary data.</text>
</comment>
<dbReference type="SMART" id="SM00491">
    <property type="entry name" value="HELICc2"/>
    <property type="match status" value="1"/>
</dbReference>
<gene>
    <name evidence="7" type="ORF">HY912_14525</name>
</gene>
<evidence type="ECO:0000313" key="7">
    <source>
        <dbReference type="EMBL" id="MBI5250702.1"/>
    </source>
</evidence>
<dbReference type="GO" id="GO:0003678">
    <property type="term" value="F:DNA helicase activity"/>
    <property type="evidence" value="ECO:0007669"/>
    <property type="project" value="TreeGrafter"/>
</dbReference>
<reference evidence="7" key="1">
    <citation type="submission" date="2020-07" db="EMBL/GenBank/DDBJ databases">
        <title>Huge and variable diversity of episymbiotic CPR bacteria and DPANN archaea in groundwater ecosystems.</title>
        <authorList>
            <person name="He C.Y."/>
            <person name="Keren R."/>
            <person name="Whittaker M."/>
            <person name="Farag I.F."/>
            <person name="Doudna J."/>
            <person name="Cate J.H.D."/>
            <person name="Banfield J.F."/>
        </authorList>
    </citation>
    <scope>NUCLEOTIDE SEQUENCE</scope>
    <source>
        <strain evidence="7">NC_groundwater_1664_Pr3_B-0.1um_52_9</strain>
    </source>
</reference>
<dbReference type="Pfam" id="PF00270">
    <property type="entry name" value="DEAD"/>
    <property type="match status" value="1"/>
</dbReference>
<dbReference type="Proteomes" id="UP000807825">
    <property type="component" value="Unassembled WGS sequence"/>
</dbReference>
<keyword evidence="3" id="KW-0067">ATP-binding</keyword>
<organism evidence="7 8">
    <name type="scientific">Desulfomonile tiedjei</name>
    <dbReference type="NCBI Taxonomy" id="2358"/>
    <lineage>
        <taxon>Bacteria</taxon>
        <taxon>Pseudomonadati</taxon>
        <taxon>Thermodesulfobacteriota</taxon>
        <taxon>Desulfomonilia</taxon>
        <taxon>Desulfomonilales</taxon>
        <taxon>Desulfomonilaceae</taxon>
        <taxon>Desulfomonile</taxon>
    </lineage>
</organism>
<dbReference type="Pfam" id="PF13307">
    <property type="entry name" value="Helicase_C_2"/>
    <property type="match status" value="1"/>
</dbReference>
<protein>
    <submittedName>
        <fullName evidence="7">ATP-dependent DNA helicase</fullName>
    </submittedName>
</protein>
<evidence type="ECO:0000256" key="3">
    <source>
        <dbReference type="ARBA" id="ARBA00022840"/>
    </source>
</evidence>
<dbReference type="InterPro" id="IPR011545">
    <property type="entry name" value="DEAD/DEAH_box_helicase_dom"/>
</dbReference>
<dbReference type="AlphaFoldDB" id="A0A9D6V800"/>
<dbReference type="InterPro" id="IPR027417">
    <property type="entry name" value="P-loop_NTPase"/>
</dbReference>